<name>A0A7R9GQG6_TIMCR</name>
<reference evidence="2" key="1">
    <citation type="submission" date="2020-11" db="EMBL/GenBank/DDBJ databases">
        <authorList>
            <person name="Tran Van P."/>
        </authorList>
    </citation>
    <scope>NUCLEOTIDE SEQUENCE</scope>
</reference>
<accession>A0A7R9GQG6</accession>
<sequence length="401" mass="45253">MGSVINAWVVKECGFKGIQKLNVKEVSYVGLGVLKRMSVDLVTKLISPNRDSNHDIPVLISLAQHEISALANYATEAVCMDVVETKGVARIGKCGEIRGCASKETNMNDYNHNPHITGKPKPDETVVFSVMPTYTGYITAQVLADKLATLTFSKGRYSVYVLDTHLSTSKGDSQARPAVLIYRLLSRLCIGRPGFNPKRSNTERCTTKRRLVQAVLPIEEVNPHLRGGRVENHLGKTTPSSPDRDSNLDLPVLSSRDQHDKRVSQLRHRGGRDTRERENTLVVNVDIRSIAKTRLVVAEHSVTLVLRASGFSPWEMTNHVLSQANERWRPMAISNPSTRLRAARSMPQWVMTKQVRYESIPVQSPFKIQKTTPQCNVWYEMYYLPKRRSPWPETVLKPMER</sequence>
<protein>
    <submittedName>
        <fullName evidence="2">Uncharacterized protein</fullName>
    </submittedName>
</protein>
<dbReference type="AlphaFoldDB" id="A0A7R9GQG6"/>
<feature type="region of interest" description="Disordered" evidence="1">
    <location>
        <begin position="226"/>
        <end position="275"/>
    </location>
</feature>
<organism evidence="2">
    <name type="scientific">Timema cristinae</name>
    <name type="common">Walking stick</name>
    <dbReference type="NCBI Taxonomy" id="61476"/>
    <lineage>
        <taxon>Eukaryota</taxon>
        <taxon>Metazoa</taxon>
        <taxon>Ecdysozoa</taxon>
        <taxon>Arthropoda</taxon>
        <taxon>Hexapoda</taxon>
        <taxon>Insecta</taxon>
        <taxon>Pterygota</taxon>
        <taxon>Neoptera</taxon>
        <taxon>Polyneoptera</taxon>
        <taxon>Phasmatodea</taxon>
        <taxon>Timematodea</taxon>
        <taxon>Timematoidea</taxon>
        <taxon>Timematidae</taxon>
        <taxon>Timema</taxon>
    </lineage>
</organism>
<evidence type="ECO:0000256" key="1">
    <source>
        <dbReference type="SAM" id="MobiDB-lite"/>
    </source>
</evidence>
<proteinExistence type="predicted"/>
<evidence type="ECO:0000313" key="2">
    <source>
        <dbReference type="EMBL" id="CAD7392437.1"/>
    </source>
</evidence>
<gene>
    <name evidence="2" type="ORF">TCEB3V08_LOCUS461</name>
</gene>
<dbReference type="EMBL" id="OC316547">
    <property type="protein sequence ID" value="CAD7392437.1"/>
    <property type="molecule type" value="Genomic_DNA"/>
</dbReference>